<name>A0A8H9G9A6_9MICO</name>
<reference evidence="1" key="2">
    <citation type="submission" date="2020-09" db="EMBL/GenBank/DDBJ databases">
        <authorList>
            <person name="Sun Q."/>
            <person name="Ohkuma M."/>
        </authorList>
    </citation>
    <scope>NUCLEOTIDE SEQUENCE</scope>
    <source>
        <strain evidence="1">JCM 1480</strain>
    </source>
</reference>
<comment type="caution">
    <text evidence="1">The sequence shown here is derived from an EMBL/GenBank/DDBJ whole genome shotgun (WGS) entry which is preliminary data.</text>
</comment>
<protein>
    <submittedName>
        <fullName evidence="1">Uncharacterized protein</fullName>
    </submittedName>
</protein>
<sequence>MVAPGNIHCNAVVASSTTAQSLPQLMIIVVTGTPTAVVRSMGSVSSSAPGQRESPEVNREKWVVLAMLNTMRRNPS</sequence>
<reference evidence="1" key="1">
    <citation type="journal article" date="2014" name="Int. J. Syst. Evol. Microbiol.">
        <title>Complete genome sequence of Corynebacterium casei LMG S-19264T (=DSM 44701T), isolated from a smear-ripened cheese.</title>
        <authorList>
            <consortium name="US DOE Joint Genome Institute (JGI-PGF)"/>
            <person name="Walter F."/>
            <person name="Albersmeier A."/>
            <person name="Kalinowski J."/>
            <person name="Ruckert C."/>
        </authorList>
    </citation>
    <scope>NUCLEOTIDE SEQUENCE</scope>
    <source>
        <strain evidence="1">JCM 1480</strain>
    </source>
</reference>
<dbReference type="Proteomes" id="UP000648535">
    <property type="component" value="Unassembled WGS sequence"/>
</dbReference>
<proteinExistence type="predicted"/>
<accession>A0A8H9G9A6</accession>
<evidence type="ECO:0000313" key="1">
    <source>
        <dbReference type="EMBL" id="GGK89629.1"/>
    </source>
</evidence>
<organism evidence="1 2">
    <name type="scientific">Curtobacterium luteum</name>
    <dbReference type="NCBI Taxonomy" id="33881"/>
    <lineage>
        <taxon>Bacteria</taxon>
        <taxon>Bacillati</taxon>
        <taxon>Actinomycetota</taxon>
        <taxon>Actinomycetes</taxon>
        <taxon>Micrococcales</taxon>
        <taxon>Microbacteriaceae</taxon>
        <taxon>Curtobacterium</taxon>
    </lineage>
</organism>
<dbReference type="EMBL" id="BMOI01000001">
    <property type="protein sequence ID" value="GGK89629.1"/>
    <property type="molecule type" value="Genomic_DNA"/>
</dbReference>
<gene>
    <name evidence="1" type="ORF">GCM10009769_04580</name>
</gene>
<dbReference type="AlphaFoldDB" id="A0A8H9G9A6"/>
<evidence type="ECO:0000313" key="2">
    <source>
        <dbReference type="Proteomes" id="UP000648535"/>
    </source>
</evidence>